<sequence>MSSGVAADAARQDLRLGGFEETQLERQGLTLDTGAPVTAAVSTGTGVAAAFGDGVVRFFRPDEPPLIVEAHRGAVLCLVAEGTSGAVLTGGDDGRFLRVTADGTVEEIASFGTRWVDCVAAGPGHYACSSGRTAHVWHAGRPTARTFDHPSTVGGLAFDGKARRLAVAHYGGATVWERGERRWKSSKFVWKGSHGAATFSPDRKYLVTLMQENALHGWRLRDKADMRMSGYPAKVKSFTWIGSAPHLATSGADQAICWPFEGKDGPMGRPPDTCAYGGKQLCTAVTGLLGHDGVLAGFTDGCVLAGRVSPDGASEDLVVKGSSGTPVAALALTPEGWLFVGEEGGRVLWVRLGGKPA</sequence>
<gene>
    <name evidence="1" type="ORF">I0K15_16200</name>
</gene>
<dbReference type="SUPFAM" id="SSF50978">
    <property type="entry name" value="WD40 repeat-like"/>
    <property type="match status" value="1"/>
</dbReference>
<dbReference type="EMBL" id="CP064942">
    <property type="protein sequence ID" value="QPH53313.1"/>
    <property type="molecule type" value="Genomic_DNA"/>
</dbReference>
<evidence type="ECO:0000313" key="1">
    <source>
        <dbReference type="EMBL" id="QPH53313.1"/>
    </source>
</evidence>
<organism evidence="1 2">
    <name type="scientific">Pontivivens ytuae</name>
    <dbReference type="NCBI Taxonomy" id="2789856"/>
    <lineage>
        <taxon>Bacteria</taxon>
        <taxon>Pseudomonadati</taxon>
        <taxon>Pseudomonadota</taxon>
        <taxon>Alphaproteobacteria</taxon>
        <taxon>Rhodobacterales</taxon>
        <taxon>Paracoccaceae</taxon>
        <taxon>Pontivivens</taxon>
    </lineage>
</organism>
<dbReference type="KEGG" id="poz:I0K15_16200"/>
<evidence type="ECO:0000313" key="2">
    <source>
        <dbReference type="Proteomes" id="UP000594800"/>
    </source>
</evidence>
<dbReference type="InterPro" id="IPR001680">
    <property type="entry name" value="WD40_rpt"/>
</dbReference>
<reference evidence="1 2" key="1">
    <citation type="submission" date="2020-11" db="EMBL/GenBank/DDBJ databases">
        <title>Description of Pontivivens ytuae sp. nov. isolated from deep sea sediment of Mariana Trench.</title>
        <authorList>
            <person name="Wang Z."/>
            <person name="Sun Q.-L."/>
            <person name="Xu X.-D."/>
            <person name="Tang Y.-Z."/>
            <person name="Zhang J."/>
        </authorList>
    </citation>
    <scope>NUCLEOTIDE SEQUENCE [LARGE SCALE GENOMIC DNA]</scope>
    <source>
        <strain evidence="1 2">MT2928</strain>
    </source>
</reference>
<dbReference type="AlphaFoldDB" id="A0A7S9QBM1"/>
<dbReference type="InterPro" id="IPR015943">
    <property type="entry name" value="WD40/YVTN_repeat-like_dom_sf"/>
</dbReference>
<dbReference type="Gene3D" id="2.130.10.10">
    <property type="entry name" value="YVTN repeat-like/Quinoprotein amine dehydrogenase"/>
    <property type="match status" value="2"/>
</dbReference>
<dbReference type="RefSeq" id="WP_196102523.1">
    <property type="nucleotide sequence ID" value="NZ_CP064942.1"/>
</dbReference>
<protein>
    <submittedName>
        <fullName evidence="1">WD40 repeat domain-containing protein</fullName>
    </submittedName>
</protein>
<dbReference type="SMART" id="SM00320">
    <property type="entry name" value="WD40"/>
    <property type="match status" value="4"/>
</dbReference>
<dbReference type="Proteomes" id="UP000594800">
    <property type="component" value="Chromosome"/>
</dbReference>
<accession>A0A7S9QBM1</accession>
<proteinExistence type="predicted"/>
<dbReference type="InterPro" id="IPR036322">
    <property type="entry name" value="WD40_repeat_dom_sf"/>
</dbReference>
<name>A0A7S9QBM1_9RHOB</name>
<keyword evidence="2" id="KW-1185">Reference proteome</keyword>